<sequence length="279" mass="28933">MGTPQDALGDRATFSAYGNGNTYVFPQGTNTLCAAAAVDAEQGLAYGALAASTPTGCLSTGIVDFATTAEDPERAPVAHVVLAEVPDDVDVVDVFVASQLVQGVPVEDGPLEPTVEEAAPAVGTGWPSVDAAEVAEADDSRSVFDLQSRVKDLSEDVTTTQDGEQQELDLDASVLFATDEARLTSRARSVIADAAEQIEAAGTSGTITVTGHTDSNASDSYNLDLSQRRARAVGRALEQRLPDGITVRTEGKGEAEPIADNGTAEGRALNRRVTITLPS</sequence>
<dbReference type="EMBL" id="JAGSNF010000004">
    <property type="protein sequence ID" value="MBR7742642.1"/>
    <property type="molecule type" value="Genomic_DNA"/>
</dbReference>
<dbReference type="Proteomes" id="UP000677016">
    <property type="component" value="Unassembled WGS sequence"/>
</dbReference>
<comment type="subcellular location">
    <subcellularLocation>
        <location evidence="1">Cell outer membrane</location>
    </subcellularLocation>
</comment>
<dbReference type="GO" id="GO:0009279">
    <property type="term" value="C:cell outer membrane"/>
    <property type="evidence" value="ECO:0007669"/>
    <property type="project" value="UniProtKB-SubCell"/>
</dbReference>
<name>A0A941HZ70_9MICO</name>
<evidence type="ECO:0000256" key="2">
    <source>
        <dbReference type="ARBA" id="ARBA00023136"/>
    </source>
</evidence>
<dbReference type="InterPro" id="IPR006665">
    <property type="entry name" value="OmpA-like"/>
</dbReference>
<evidence type="ECO:0000313" key="6">
    <source>
        <dbReference type="EMBL" id="MBR7742642.1"/>
    </source>
</evidence>
<dbReference type="PRINTS" id="PR01021">
    <property type="entry name" value="OMPADOMAIN"/>
</dbReference>
<dbReference type="SUPFAM" id="SSF103088">
    <property type="entry name" value="OmpA-like"/>
    <property type="match status" value="1"/>
</dbReference>
<dbReference type="PANTHER" id="PTHR30329">
    <property type="entry name" value="STATOR ELEMENT OF FLAGELLAR MOTOR COMPLEX"/>
    <property type="match status" value="1"/>
</dbReference>
<feature type="domain" description="OmpA-like" evidence="5">
    <location>
        <begin position="163"/>
        <end position="279"/>
    </location>
</feature>
<reference evidence="6" key="1">
    <citation type="submission" date="2021-04" db="EMBL/GenBank/DDBJ databases">
        <title>Phycicoccus avicenniae sp. nov., a novel endophytic actinomycetes isolated from branch of Avicennia mariana.</title>
        <authorList>
            <person name="Tuo L."/>
        </authorList>
    </citation>
    <scope>NUCLEOTIDE SEQUENCE</scope>
    <source>
        <strain evidence="6">BSK3Z-2</strain>
    </source>
</reference>
<keyword evidence="2 4" id="KW-0472">Membrane</keyword>
<dbReference type="PROSITE" id="PS51123">
    <property type="entry name" value="OMPA_2"/>
    <property type="match status" value="1"/>
</dbReference>
<dbReference type="InterPro" id="IPR006664">
    <property type="entry name" value="OMP_bac"/>
</dbReference>
<dbReference type="InterPro" id="IPR050330">
    <property type="entry name" value="Bact_OuterMem_StrucFunc"/>
</dbReference>
<proteinExistence type="predicted"/>
<organism evidence="6 7">
    <name type="scientific">Phycicoccus avicenniae</name>
    <dbReference type="NCBI Taxonomy" id="2828860"/>
    <lineage>
        <taxon>Bacteria</taxon>
        <taxon>Bacillati</taxon>
        <taxon>Actinomycetota</taxon>
        <taxon>Actinomycetes</taxon>
        <taxon>Micrococcales</taxon>
        <taxon>Intrasporangiaceae</taxon>
        <taxon>Phycicoccus</taxon>
    </lineage>
</organism>
<protein>
    <submittedName>
        <fullName evidence="6">OmpA family protein</fullName>
    </submittedName>
</protein>
<dbReference type="Gene3D" id="3.30.1330.60">
    <property type="entry name" value="OmpA-like domain"/>
    <property type="match status" value="1"/>
</dbReference>
<gene>
    <name evidence="6" type="ORF">KC207_04990</name>
</gene>
<evidence type="ECO:0000313" key="7">
    <source>
        <dbReference type="Proteomes" id="UP000677016"/>
    </source>
</evidence>
<keyword evidence="3" id="KW-0998">Cell outer membrane</keyword>
<keyword evidence="7" id="KW-1185">Reference proteome</keyword>
<accession>A0A941HZ70</accession>
<dbReference type="InterPro" id="IPR036737">
    <property type="entry name" value="OmpA-like_sf"/>
</dbReference>
<evidence type="ECO:0000256" key="1">
    <source>
        <dbReference type="ARBA" id="ARBA00004442"/>
    </source>
</evidence>
<evidence type="ECO:0000259" key="5">
    <source>
        <dbReference type="PROSITE" id="PS51123"/>
    </source>
</evidence>
<dbReference type="Pfam" id="PF00691">
    <property type="entry name" value="OmpA"/>
    <property type="match status" value="1"/>
</dbReference>
<evidence type="ECO:0000256" key="3">
    <source>
        <dbReference type="ARBA" id="ARBA00023237"/>
    </source>
</evidence>
<dbReference type="PANTHER" id="PTHR30329:SF21">
    <property type="entry name" value="LIPOPROTEIN YIAD-RELATED"/>
    <property type="match status" value="1"/>
</dbReference>
<evidence type="ECO:0000256" key="4">
    <source>
        <dbReference type="PROSITE-ProRule" id="PRU00473"/>
    </source>
</evidence>
<dbReference type="AlphaFoldDB" id="A0A941HZ70"/>
<comment type="caution">
    <text evidence="6">The sequence shown here is derived from an EMBL/GenBank/DDBJ whole genome shotgun (WGS) entry which is preliminary data.</text>
</comment>
<dbReference type="CDD" id="cd07185">
    <property type="entry name" value="OmpA_C-like"/>
    <property type="match status" value="1"/>
</dbReference>